<keyword evidence="4" id="KW-0809">Transit peptide</keyword>
<dbReference type="GO" id="GO:0043036">
    <property type="term" value="C:starch grain"/>
    <property type="evidence" value="ECO:0007669"/>
    <property type="project" value="TreeGrafter"/>
</dbReference>
<dbReference type="GO" id="GO:0009570">
    <property type="term" value="C:chloroplast stroma"/>
    <property type="evidence" value="ECO:0007669"/>
    <property type="project" value="UniProtKB-SubCell"/>
</dbReference>
<evidence type="ECO:0000313" key="6">
    <source>
        <dbReference type="EMBL" id="KAA8542305.1"/>
    </source>
</evidence>
<dbReference type="PANTHER" id="PTHR34113:SF2">
    <property type="entry name" value="PROTEIN LIKE EARLY STARVATION, CHLOROPLASTIC"/>
    <property type="match status" value="1"/>
</dbReference>
<proteinExistence type="inferred from homology"/>
<organism evidence="6 7">
    <name type="scientific">Nyssa sinensis</name>
    <dbReference type="NCBI Taxonomy" id="561372"/>
    <lineage>
        <taxon>Eukaryota</taxon>
        <taxon>Viridiplantae</taxon>
        <taxon>Streptophyta</taxon>
        <taxon>Embryophyta</taxon>
        <taxon>Tracheophyta</taxon>
        <taxon>Spermatophyta</taxon>
        <taxon>Magnoliopsida</taxon>
        <taxon>eudicotyledons</taxon>
        <taxon>Gunneridae</taxon>
        <taxon>Pentapetalae</taxon>
        <taxon>asterids</taxon>
        <taxon>Cornales</taxon>
        <taxon>Nyssaceae</taxon>
        <taxon>Nyssa</taxon>
    </lineage>
</organism>
<dbReference type="GO" id="GO:2001070">
    <property type="term" value="F:starch binding"/>
    <property type="evidence" value="ECO:0007669"/>
    <property type="project" value="TreeGrafter"/>
</dbReference>
<sequence>MTVITIAMNKDICSCTSRRNGGEHYDASGQAQKWAHKWCSIHPQTQLEAGHAHVWHERWGEYDGRGGSMKYTDKWAERSEGDGWTKWGDKWDENFDPNSHGVKQAETWWEGKHGERWNRTWGEQHNGSGWVHKYGKSSSGEHWTPMWSKKHGMRDTLTTIFSIALTTQRSSSVGASKLQRASSRCLLLIWGLNQTNDGFPYSQKSGSGRGGQFSWGFRSLIRRKQVDSIHAKSSGAVVNWPRSYLLPISLPSIFAS</sequence>
<keyword evidence="2" id="KW-0150">Chloroplast</keyword>
<comment type="subcellular location">
    <subcellularLocation>
        <location evidence="1">Plastid</location>
        <location evidence="1">Chloroplast stroma</location>
    </subcellularLocation>
</comment>
<dbReference type="EMBL" id="CM018035">
    <property type="protein sequence ID" value="KAA8542305.1"/>
    <property type="molecule type" value="Genomic_DNA"/>
</dbReference>
<dbReference type="AlphaFoldDB" id="A0A5J5BGQ0"/>
<keyword evidence="7" id="KW-1185">Reference proteome</keyword>
<keyword evidence="3" id="KW-0934">Plastid</keyword>
<dbReference type="GO" id="GO:0005982">
    <property type="term" value="P:starch metabolic process"/>
    <property type="evidence" value="ECO:0007669"/>
    <property type="project" value="TreeGrafter"/>
</dbReference>
<dbReference type="PANTHER" id="PTHR34113">
    <property type="entry name" value="INACTIVE PURPLE ACID PHOSPHATASE-LIKE PROTEIN"/>
    <property type="match status" value="1"/>
</dbReference>
<dbReference type="OrthoDB" id="343842at2759"/>
<reference evidence="6 7" key="1">
    <citation type="submission" date="2019-09" db="EMBL/GenBank/DDBJ databases">
        <title>A chromosome-level genome assembly of the Chinese tupelo Nyssa sinensis.</title>
        <authorList>
            <person name="Yang X."/>
            <person name="Kang M."/>
            <person name="Yang Y."/>
            <person name="Xiong H."/>
            <person name="Wang M."/>
            <person name="Zhang Z."/>
            <person name="Wang Z."/>
            <person name="Wu H."/>
            <person name="Ma T."/>
            <person name="Liu J."/>
            <person name="Xi Z."/>
        </authorList>
    </citation>
    <scope>NUCLEOTIDE SEQUENCE [LARGE SCALE GENOMIC DNA]</scope>
    <source>
        <strain evidence="6">J267</strain>
        <tissue evidence="6">Leaf</tissue>
    </source>
</reference>
<evidence type="ECO:0000256" key="2">
    <source>
        <dbReference type="ARBA" id="ARBA00022528"/>
    </source>
</evidence>
<protein>
    <submittedName>
        <fullName evidence="6">Uncharacterized protein</fullName>
    </submittedName>
</protein>
<accession>A0A5J5BGQ0</accession>
<dbReference type="GO" id="GO:2000904">
    <property type="term" value="P:regulation of starch metabolic process"/>
    <property type="evidence" value="ECO:0007669"/>
    <property type="project" value="TreeGrafter"/>
</dbReference>
<name>A0A5J5BGQ0_9ASTE</name>
<dbReference type="InterPro" id="IPR052495">
    <property type="entry name" value="Alpha-glucan_binding_chloro"/>
</dbReference>
<comment type="similarity">
    <text evidence="5">Belongs to the ESV1 family.</text>
</comment>
<evidence type="ECO:0000256" key="1">
    <source>
        <dbReference type="ARBA" id="ARBA00004470"/>
    </source>
</evidence>
<gene>
    <name evidence="6" type="ORF">F0562_023559</name>
</gene>
<evidence type="ECO:0000256" key="4">
    <source>
        <dbReference type="ARBA" id="ARBA00022946"/>
    </source>
</evidence>
<dbReference type="Proteomes" id="UP000325577">
    <property type="component" value="Linkage Group LG12"/>
</dbReference>
<evidence type="ECO:0000313" key="7">
    <source>
        <dbReference type="Proteomes" id="UP000325577"/>
    </source>
</evidence>
<evidence type="ECO:0000256" key="5">
    <source>
        <dbReference type="ARBA" id="ARBA00038237"/>
    </source>
</evidence>
<evidence type="ECO:0000256" key="3">
    <source>
        <dbReference type="ARBA" id="ARBA00022640"/>
    </source>
</evidence>